<dbReference type="GO" id="GO:0016646">
    <property type="term" value="F:oxidoreductase activity, acting on the CH-NH group of donors, NAD or NADP as acceptor"/>
    <property type="evidence" value="ECO:0007669"/>
    <property type="project" value="UniProtKB-ARBA"/>
</dbReference>
<dbReference type="EMBL" id="SJPN01000001">
    <property type="protein sequence ID" value="TWU08035.1"/>
    <property type="molecule type" value="Genomic_DNA"/>
</dbReference>
<sequence>MQLDLNDLSGSEIYQSMVSMITPRPIAWVSTLSTDGVANLAPFSFFTGVGVRPPTLVFCPANRGDGSPKDTLANIQRSGEFVVNIVTQTVARAMHLSAADVSPDVDEFELTGVDKADSLIVKPPRVAQCVAAMECRLHQVIQLAAGPGGANMVVGRIVGFHVDDEIVQDGKMVINTIARSGRSLYVAESDAFSLD</sequence>
<keyword evidence="7" id="KW-1185">Reference proteome</keyword>
<comment type="cofactor">
    <cofactor evidence="1">
        <name>FMN</name>
        <dbReference type="ChEBI" id="CHEBI:58210"/>
    </cofactor>
</comment>
<comment type="caution">
    <text evidence="6">The sequence shown here is derived from an EMBL/GenBank/DDBJ whole genome shotgun (WGS) entry which is preliminary data.</text>
</comment>
<dbReference type="Gene3D" id="2.30.110.10">
    <property type="entry name" value="Electron Transport, Fmn-binding Protein, Chain A"/>
    <property type="match status" value="1"/>
</dbReference>
<feature type="domain" description="Flavin reductase like" evidence="5">
    <location>
        <begin position="20"/>
        <end position="174"/>
    </location>
</feature>
<evidence type="ECO:0000256" key="4">
    <source>
        <dbReference type="ARBA" id="ARBA00038054"/>
    </source>
</evidence>
<organism evidence="6 7">
    <name type="scientific">Stieleria varia</name>
    <dbReference type="NCBI Taxonomy" id="2528005"/>
    <lineage>
        <taxon>Bacteria</taxon>
        <taxon>Pseudomonadati</taxon>
        <taxon>Planctomycetota</taxon>
        <taxon>Planctomycetia</taxon>
        <taxon>Pirellulales</taxon>
        <taxon>Pirellulaceae</taxon>
        <taxon>Stieleria</taxon>
    </lineage>
</organism>
<dbReference type="AlphaFoldDB" id="A0A5C6B6W3"/>
<evidence type="ECO:0000259" key="5">
    <source>
        <dbReference type="SMART" id="SM00903"/>
    </source>
</evidence>
<accession>A0A5C6B6W3</accession>
<dbReference type="SMART" id="SM00903">
    <property type="entry name" value="Flavin_Reduct"/>
    <property type="match status" value="1"/>
</dbReference>
<gene>
    <name evidence="6" type="ORF">Pla52n_06130</name>
</gene>
<evidence type="ECO:0000256" key="1">
    <source>
        <dbReference type="ARBA" id="ARBA00001917"/>
    </source>
</evidence>
<evidence type="ECO:0000313" key="6">
    <source>
        <dbReference type="EMBL" id="TWU08035.1"/>
    </source>
</evidence>
<evidence type="ECO:0000256" key="2">
    <source>
        <dbReference type="ARBA" id="ARBA00022630"/>
    </source>
</evidence>
<keyword evidence="2" id="KW-0285">Flavoprotein</keyword>
<dbReference type="GO" id="GO:0010181">
    <property type="term" value="F:FMN binding"/>
    <property type="evidence" value="ECO:0007669"/>
    <property type="project" value="InterPro"/>
</dbReference>
<dbReference type="InterPro" id="IPR012349">
    <property type="entry name" value="Split_barrel_FMN-bd"/>
</dbReference>
<name>A0A5C6B6W3_9BACT</name>
<comment type="similarity">
    <text evidence="4">Belongs to the flavoredoxin family.</text>
</comment>
<protein>
    <submittedName>
        <fullName evidence="6">Flavin reductase like domain protein</fullName>
    </submittedName>
</protein>
<dbReference type="Pfam" id="PF01613">
    <property type="entry name" value="Flavin_Reduct"/>
    <property type="match status" value="1"/>
</dbReference>
<evidence type="ECO:0000256" key="3">
    <source>
        <dbReference type="ARBA" id="ARBA00022643"/>
    </source>
</evidence>
<dbReference type="RefSeq" id="WP_146518149.1">
    <property type="nucleotide sequence ID" value="NZ_CP151726.1"/>
</dbReference>
<proteinExistence type="inferred from homology"/>
<reference evidence="6 7" key="1">
    <citation type="submission" date="2019-02" db="EMBL/GenBank/DDBJ databases">
        <title>Deep-cultivation of Planctomycetes and their phenomic and genomic characterization uncovers novel biology.</title>
        <authorList>
            <person name="Wiegand S."/>
            <person name="Jogler M."/>
            <person name="Boedeker C."/>
            <person name="Pinto D."/>
            <person name="Vollmers J."/>
            <person name="Rivas-Marin E."/>
            <person name="Kohn T."/>
            <person name="Peeters S.H."/>
            <person name="Heuer A."/>
            <person name="Rast P."/>
            <person name="Oberbeckmann S."/>
            <person name="Bunk B."/>
            <person name="Jeske O."/>
            <person name="Meyerdierks A."/>
            <person name="Storesund J.E."/>
            <person name="Kallscheuer N."/>
            <person name="Luecker S."/>
            <person name="Lage O.M."/>
            <person name="Pohl T."/>
            <person name="Merkel B.J."/>
            <person name="Hornburger P."/>
            <person name="Mueller R.-W."/>
            <person name="Bruemmer F."/>
            <person name="Labrenz M."/>
            <person name="Spormann A.M."/>
            <person name="Op Den Camp H."/>
            <person name="Overmann J."/>
            <person name="Amann R."/>
            <person name="Jetten M.S.M."/>
            <person name="Mascher T."/>
            <person name="Medema M.H."/>
            <person name="Devos D.P."/>
            <person name="Kaster A.-K."/>
            <person name="Ovreas L."/>
            <person name="Rohde M."/>
            <person name="Galperin M.Y."/>
            <person name="Jogler C."/>
        </authorList>
    </citation>
    <scope>NUCLEOTIDE SEQUENCE [LARGE SCALE GENOMIC DNA]</scope>
    <source>
        <strain evidence="6 7">Pla52n</strain>
    </source>
</reference>
<dbReference type="OrthoDB" id="9794638at2"/>
<dbReference type="PANTHER" id="PTHR33798:SF5">
    <property type="entry name" value="FLAVIN REDUCTASE LIKE DOMAIN-CONTAINING PROTEIN"/>
    <property type="match status" value="1"/>
</dbReference>
<dbReference type="Proteomes" id="UP000320176">
    <property type="component" value="Unassembled WGS sequence"/>
</dbReference>
<dbReference type="PANTHER" id="PTHR33798">
    <property type="entry name" value="FLAVOPROTEIN OXYGENASE"/>
    <property type="match status" value="1"/>
</dbReference>
<evidence type="ECO:0000313" key="7">
    <source>
        <dbReference type="Proteomes" id="UP000320176"/>
    </source>
</evidence>
<keyword evidence="3" id="KW-0288">FMN</keyword>
<dbReference type="InterPro" id="IPR002563">
    <property type="entry name" value="Flavin_Rdtase-like_dom"/>
</dbReference>
<dbReference type="SUPFAM" id="SSF50475">
    <property type="entry name" value="FMN-binding split barrel"/>
    <property type="match status" value="1"/>
</dbReference>